<sequence>MRGETLSAMPYLLGVASCGALAFLAWTVRLLGDERIIFGRS</sequence>
<keyword evidence="3" id="KW-1185">Reference proteome</keyword>
<dbReference type="Proteomes" id="UP000011682">
    <property type="component" value="Unassembled WGS sequence"/>
</dbReference>
<evidence type="ECO:0000313" key="2">
    <source>
        <dbReference type="EMBL" id="EPX61505.1"/>
    </source>
</evidence>
<keyword evidence="1" id="KW-1133">Transmembrane helix</keyword>
<evidence type="ECO:0000256" key="1">
    <source>
        <dbReference type="SAM" id="Phobius"/>
    </source>
</evidence>
<gene>
    <name evidence="2" type="ORF">D187_010124</name>
</gene>
<name>S9PAT2_CYSF2</name>
<dbReference type="EMBL" id="ANAH02000009">
    <property type="protein sequence ID" value="EPX61505.1"/>
    <property type="molecule type" value="Genomic_DNA"/>
</dbReference>
<reference evidence="2" key="1">
    <citation type="submission" date="2013-05" db="EMBL/GenBank/DDBJ databases">
        <title>Genome assembly of Cystobacter fuscus DSM 2262.</title>
        <authorList>
            <person name="Sharma G."/>
            <person name="Khatri I."/>
            <person name="Kaur C."/>
            <person name="Mayilraj S."/>
            <person name="Subramanian S."/>
        </authorList>
    </citation>
    <scope>NUCLEOTIDE SEQUENCE [LARGE SCALE GENOMIC DNA]</scope>
    <source>
        <strain evidence="2">DSM 2262</strain>
    </source>
</reference>
<protein>
    <submittedName>
        <fullName evidence="2">ABC-type Na+ efflux pump, permease component</fullName>
    </submittedName>
</protein>
<dbReference type="AlphaFoldDB" id="S9PAT2"/>
<keyword evidence="1" id="KW-0472">Membrane</keyword>
<accession>S9PAT2</accession>
<proteinExistence type="predicted"/>
<organism evidence="2 3">
    <name type="scientific">Cystobacter fuscus (strain ATCC 25194 / DSM 2262 / NBRC 100088 / M29)</name>
    <dbReference type="NCBI Taxonomy" id="1242864"/>
    <lineage>
        <taxon>Bacteria</taxon>
        <taxon>Pseudomonadati</taxon>
        <taxon>Myxococcota</taxon>
        <taxon>Myxococcia</taxon>
        <taxon>Myxococcales</taxon>
        <taxon>Cystobacterineae</taxon>
        <taxon>Archangiaceae</taxon>
        <taxon>Cystobacter</taxon>
    </lineage>
</organism>
<evidence type="ECO:0000313" key="3">
    <source>
        <dbReference type="Proteomes" id="UP000011682"/>
    </source>
</evidence>
<dbReference type="PROSITE" id="PS51257">
    <property type="entry name" value="PROKAR_LIPOPROTEIN"/>
    <property type="match status" value="1"/>
</dbReference>
<feature type="transmembrane region" description="Helical" evidence="1">
    <location>
        <begin position="12"/>
        <end position="32"/>
    </location>
</feature>
<keyword evidence="1" id="KW-0812">Transmembrane</keyword>
<comment type="caution">
    <text evidence="2">The sequence shown here is derived from an EMBL/GenBank/DDBJ whole genome shotgun (WGS) entry which is preliminary data.</text>
</comment>
<dbReference type="RefSeq" id="WP_002621865.1">
    <property type="nucleotide sequence ID" value="NZ_ANAH02000009.1"/>
</dbReference>